<protein>
    <submittedName>
        <fullName evidence="1">ATP-binding protein</fullName>
    </submittedName>
</protein>
<name>A0A1W6WHV9_BACTU</name>
<dbReference type="AlphaFoldDB" id="A0A1W6WHV9"/>
<dbReference type="Pfam" id="PF13671">
    <property type="entry name" value="AAA_33"/>
    <property type="match status" value="1"/>
</dbReference>
<dbReference type="SMR" id="A0A1W6WHV9"/>
<dbReference type="RefSeq" id="WP_000465668.1">
    <property type="nucleotide sequence ID" value="NZ_CP021061.1"/>
</dbReference>
<keyword evidence="2" id="KW-1185">Reference proteome</keyword>
<keyword evidence="1" id="KW-0067">ATP-binding</keyword>
<evidence type="ECO:0000313" key="2">
    <source>
        <dbReference type="Proteomes" id="UP000194143"/>
    </source>
</evidence>
<dbReference type="InterPro" id="IPR027417">
    <property type="entry name" value="P-loop_NTPase"/>
</dbReference>
<sequence>MFFLEMSGFPGSGKSTVSKYIAKLTGAVIIDHDVLKSALLKSLKVKGIESTIVGGLAYDAKWVLIDSYLEQGHSVILDSPCLYEGMVEKGIKLSTKHGVKYKYIECYLNDMEEINRRLQTRKRMISQIEKVESEVGFEKWLNGSQRPLNNEYLIVDSSKPIEQYVEKMMDYMTK</sequence>
<gene>
    <name evidence="1" type="ORF">CAB88_03165</name>
</gene>
<dbReference type="GO" id="GO:0005524">
    <property type="term" value="F:ATP binding"/>
    <property type="evidence" value="ECO:0007669"/>
    <property type="project" value="UniProtKB-KW"/>
</dbReference>
<dbReference type="GeneID" id="67465280"/>
<dbReference type="Proteomes" id="UP000194143">
    <property type="component" value="Chromosome"/>
</dbReference>
<dbReference type="Gene3D" id="3.40.50.300">
    <property type="entry name" value="P-loop containing nucleotide triphosphate hydrolases"/>
    <property type="match status" value="1"/>
</dbReference>
<dbReference type="PANTHER" id="PTHR37807">
    <property type="entry name" value="OS07G0160300 PROTEIN"/>
    <property type="match status" value="1"/>
</dbReference>
<dbReference type="PANTHER" id="PTHR37807:SF3">
    <property type="entry name" value="OS07G0160300 PROTEIN"/>
    <property type="match status" value="1"/>
</dbReference>
<dbReference type="EMBL" id="CP021061">
    <property type="protein sequence ID" value="ARP56161.1"/>
    <property type="molecule type" value="Genomic_DNA"/>
</dbReference>
<proteinExistence type="predicted"/>
<accession>A0A1W6WHV9</accession>
<keyword evidence="1" id="KW-0547">Nucleotide-binding</keyword>
<evidence type="ECO:0000313" key="1">
    <source>
        <dbReference type="EMBL" id="ARP56161.1"/>
    </source>
</evidence>
<reference evidence="1 2" key="1">
    <citation type="submission" date="2017-04" db="EMBL/GenBank/DDBJ databases">
        <title>Complete Genome Sequence of Bacillus thuringiensis type Strain ATCC 10792.</title>
        <authorList>
            <person name="Oh D.-H."/>
            <person name="Park B.-J."/>
            <person name="Shuai W."/>
            <person name="Chelliah R."/>
        </authorList>
    </citation>
    <scope>NUCLEOTIDE SEQUENCE [LARGE SCALE GENOMIC DNA]</scope>
    <source>
        <strain evidence="1 2">ATCC 10792</strain>
    </source>
</reference>
<organism evidence="1 2">
    <name type="scientific">Bacillus thuringiensis</name>
    <dbReference type="NCBI Taxonomy" id="1428"/>
    <lineage>
        <taxon>Bacteria</taxon>
        <taxon>Bacillati</taxon>
        <taxon>Bacillota</taxon>
        <taxon>Bacilli</taxon>
        <taxon>Bacillales</taxon>
        <taxon>Bacillaceae</taxon>
        <taxon>Bacillus</taxon>
        <taxon>Bacillus cereus group</taxon>
    </lineage>
</organism>
<dbReference type="SUPFAM" id="SSF52540">
    <property type="entry name" value="P-loop containing nucleoside triphosphate hydrolases"/>
    <property type="match status" value="1"/>
</dbReference>